<comment type="subcellular location">
    <subcellularLocation>
        <location evidence="1 7">Cell membrane</location>
        <topology evidence="1 7">Multi-pass membrane protein</topology>
    </subcellularLocation>
</comment>
<evidence type="ECO:0000256" key="6">
    <source>
        <dbReference type="ARBA" id="ARBA00023136"/>
    </source>
</evidence>
<gene>
    <name evidence="9" type="ORF">KO353_08335</name>
</gene>
<dbReference type="InterPro" id="IPR045621">
    <property type="entry name" value="BPD_transp_1_N"/>
</dbReference>
<feature type="transmembrane region" description="Helical" evidence="7">
    <location>
        <begin position="139"/>
        <end position="161"/>
    </location>
</feature>
<dbReference type="EMBL" id="CP076448">
    <property type="protein sequence ID" value="QXM23359.1"/>
    <property type="molecule type" value="Genomic_DNA"/>
</dbReference>
<dbReference type="PANTHER" id="PTHR43163:SF6">
    <property type="entry name" value="DIPEPTIDE TRANSPORT SYSTEM PERMEASE PROTEIN DPPB-RELATED"/>
    <property type="match status" value="1"/>
</dbReference>
<feature type="transmembrane region" description="Helical" evidence="7">
    <location>
        <begin position="107"/>
        <end position="127"/>
    </location>
</feature>
<evidence type="ECO:0000259" key="8">
    <source>
        <dbReference type="PROSITE" id="PS50928"/>
    </source>
</evidence>
<dbReference type="PROSITE" id="PS50928">
    <property type="entry name" value="ABC_TM1"/>
    <property type="match status" value="1"/>
</dbReference>
<reference evidence="9" key="1">
    <citation type="submission" date="2021-06" db="EMBL/GenBank/DDBJ databases">
        <title>Elioraea tepida, sp. nov., a moderately thermophilic aerobic anoxygenic phototrophic bacterium isolated from an alkaline siliceous hot spring mat community in Yellowstone National Park, WY, USA.</title>
        <authorList>
            <person name="Saini M.K."/>
            <person name="Yoshida S."/>
            <person name="Sebastian A."/>
            <person name="Hirose S."/>
            <person name="Hara E."/>
            <person name="Tamaki H."/>
            <person name="Soulier N.T."/>
            <person name="Albert I."/>
            <person name="Hanada S."/>
            <person name="Bryant D.A."/>
            <person name="Tank M."/>
        </authorList>
    </citation>
    <scope>NUCLEOTIDE SEQUENCE</scope>
    <source>
        <strain evidence="9">MS-P2</strain>
    </source>
</reference>
<keyword evidence="5 7" id="KW-1133">Transmembrane helix</keyword>
<keyword evidence="2 7" id="KW-0813">Transport</keyword>
<protein>
    <submittedName>
        <fullName evidence="9">ABC transporter permease</fullName>
    </submittedName>
</protein>
<keyword evidence="6 7" id="KW-0472">Membrane</keyword>
<dbReference type="Proteomes" id="UP000694001">
    <property type="component" value="Chromosome"/>
</dbReference>
<evidence type="ECO:0000256" key="4">
    <source>
        <dbReference type="ARBA" id="ARBA00022692"/>
    </source>
</evidence>
<organism evidence="9 10">
    <name type="scientific">Elioraea tepida</name>
    <dbReference type="NCBI Taxonomy" id="2843330"/>
    <lineage>
        <taxon>Bacteria</taxon>
        <taxon>Pseudomonadati</taxon>
        <taxon>Pseudomonadota</taxon>
        <taxon>Alphaproteobacteria</taxon>
        <taxon>Acetobacterales</taxon>
        <taxon>Elioraeaceae</taxon>
        <taxon>Elioraea</taxon>
    </lineage>
</organism>
<evidence type="ECO:0000256" key="3">
    <source>
        <dbReference type="ARBA" id="ARBA00022475"/>
    </source>
</evidence>
<dbReference type="KEGG" id="elio:KO353_08335"/>
<dbReference type="RefSeq" id="WP_218284219.1">
    <property type="nucleotide sequence ID" value="NZ_CP076448.1"/>
</dbReference>
<dbReference type="PANTHER" id="PTHR43163">
    <property type="entry name" value="DIPEPTIDE TRANSPORT SYSTEM PERMEASE PROTEIN DPPB-RELATED"/>
    <property type="match status" value="1"/>
</dbReference>
<name>A0A975U0A6_9PROT</name>
<evidence type="ECO:0000256" key="5">
    <source>
        <dbReference type="ARBA" id="ARBA00022989"/>
    </source>
</evidence>
<dbReference type="Pfam" id="PF00528">
    <property type="entry name" value="BPD_transp_1"/>
    <property type="match status" value="1"/>
</dbReference>
<dbReference type="GO" id="GO:0071916">
    <property type="term" value="F:dipeptide transmembrane transporter activity"/>
    <property type="evidence" value="ECO:0007669"/>
    <property type="project" value="TreeGrafter"/>
</dbReference>
<feature type="domain" description="ABC transmembrane type-1" evidence="8">
    <location>
        <begin position="103"/>
        <end position="304"/>
    </location>
</feature>
<accession>A0A975U0A6</accession>
<evidence type="ECO:0000256" key="1">
    <source>
        <dbReference type="ARBA" id="ARBA00004651"/>
    </source>
</evidence>
<evidence type="ECO:0000313" key="10">
    <source>
        <dbReference type="Proteomes" id="UP000694001"/>
    </source>
</evidence>
<keyword evidence="3" id="KW-1003">Cell membrane</keyword>
<feature type="transmembrane region" description="Helical" evidence="7">
    <location>
        <begin position="239"/>
        <end position="266"/>
    </location>
</feature>
<dbReference type="CDD" id="cd06261">
    <property type="entry name" value="TM_PBP2"/>
    <property type="match status" value="1"/>
</dbReference>
<evidence type="ECO:0000256" key="7">
    <source>
        <dbReference type="RuleBase" id="RU363032"/>
    </source>
</evidence>
<evidence type="ECO:0000256" key="2">
    <source>
        <dbReference type="ARBA" id="ARBA00022448"/>
    </source>
</evidence>
<sequence>MRRVAAAAARRGGQAVLVAVTVGALSFLLVHLLPGDIALRIAAGRYGYDLVSVQAAEAVRAELGLDRPVLVQFAEWLWRLGRLELGVSLVTGERVAAEIARQLGATLTLSFAALALSIPIGPALGVLMGLRPGGVLDRAGLAVASALRAVPSFVLGVALIILVSVELGALPAAGHGEVENIVLPAVTLALSLAAVSSRVAREAMAEVRAAPFFAFAETKGLTRRAVLWRHGLRNAAVPIVAFLGVQLVSLVEGVVVVESLFAWPGIGHALVHAVIARDVPMVQGTALVLGLIFVLLNAAVDLACLALDPRAGRR</sequence>
<dbReference type="GO" id="GO:0005886">
    <property type="term" value="C:plasma membrane"/>
    <property type="evidence" value="ECO:0007669"/>
    <property type="project" value="UniProtKB-SubCell"/>
</dbReference>
<keyword evidence="4 7" id="KW-0812">Transmembrane</keyword>
<dbReference type="Pfam" id="PF19300">
    <property type="entry name" value="BPD_transp_1_N"/>
    <property type="match status" value="1"/>
</dbReference>
<dbReference type="InterPro" id="IPR000515">
    <property type="entry name" value="MetI-like"/>
</dbReference>
<dbReference type="AlphaFoldDB" id="A0A975U0A6"/>
<feature type="transmembrane region" description="Helical" evidence="7">
    <location>
        <begin position="286"/>
        <end position="307"/>
    </location>
</feature>
<comment type="similarity">
    <text evidence="7">Belongs to the binding-protein-dependent transport system permease family.</text>
</comment>
<feature type="transmembrane region" description="Helical" evidence="7">
    <location>
        <begin position="12"/>
        <end position="33"/>
    </location>
</feature>
<keyword evidence="10" id="KW-1185">Reference proteome</keyword>
<evidence type="ECO:0000313" key="9">
    <source>
        <dbReference type="EMBL" id="QXM23359.1"/>
    </source>
</evidence>
<feature type="transmembrane region" description="Helical" evidence="7">
    <location>
        <begin position="181"/>
        <end position="200"/>
    </location>
</feature>
<proteinExistence type="inferred from homology"/>